<dbReference type="InParanoid" id="A0A2H3DH59"/>
<organism evidence="2 3">
    <name type="scientific">Armillaria gallica</name>
    <name type="common">Bulbous honey fungus</name>
    <name type="synonym">Armillaria bulbosa</name>
    <dbReference type="NCBI Taxonomy" id="47427"/>
    <lineage>
        <taxon>Eukaryota</taxon>
        <taxon>Fungi</taxon>
        <taxon>Dikarya</taxon>
        <taxon>Basidiomycota</taxon>
        <taxon>Agaricomycotina</taxon>
        <taxon>Agaricomycetes</taxon>
        <taxon>Agaricomycetidae</taxon>
        <taxon>Agaricales</taxon>
        <taxon>Marasmiineae</taxon>
        <taxon>Physalacriaceae</taxon>
        <taxon>Armillaria</taxon>
    </lineage>
</organism>
<reference evidence="3" key="1">
    <citation type="journal article" date="2017" name="Nat. Ecol. Evol.">
        <title>Genome expansion and lineage-specific genetic innovations in the forest pathogenic fungi Armillaria.</title>
        <authorList>
            <person name="Sipos G."/>
            <person name="Prasanna A.N."/>
            <person name="Walter M.C."/>
            <person name="O'Connor E."/>
            <person name="Balint B."/>
            <person name="Krizsan K."/>
            <person name="Kiss B."/>
            <person name="Hess J."/>
            <person name="Varga T."/>
            <person name="Slot J."/>
            <person name="Riley R."/>
            <person name="Boka B."/>
            <person name="Rigling D."/>
            <person name="Barry K."/>
            <person name="Lee J."/>
            <person name="Mihaltcheva S."/>
            <person name="LaButti K."/>
            <person name="Lipzen A."/>
            <person name="Waldron R."/>
            <person name="Moloney N.M."/>
            <person name="Sperisen C."/>
            <person name="Kredics L."/>
            <person name="Vagvoelgyi C."/>
            <person name="Patrignani A."/>
            <person name="Fitzpatrick D."/>
            <person name="Nagy I."/>
            <person name="Doyle S."/>
            <person name="Anderson J.B."/>
            <person name="Grigoriev I.V."/>
            <person name="Gueldener U."/>
            <person name="Muensterkoetter M."/>
            <person name="Nagy L.G."/>
        </authorList>
    </citation>
    <scope>NUCLEOTIDE SEQUENCE [LARGE SCALE GENOMIC DNA]</scope>
    <source>
        <strain evidence="3">Ar21-2</strain>
    </source>
</reference>
<dbReference type="Proteomes" id="UP000217790">
    <property type="component" value="Unassembled WGS sequence"/>
</dbReference>
<protein>
    <submittedName>
        <fullName evidence="2">Uncharacterized protein</fullName>
    </submittedName>
</protein>
<feature type="compositionally biased region" description="Polar residues" evidence="1">
    <location>
        <begin position="143"/>
        <end position="159"/>
    </location>
</feature>
<feature type="region of interest" description="Disordered" evidence="1">
    <location>
        <begin position="1"/>
        <end position="50"/>
    </location>
</feature>
<proteinExistence type="predicted"/>
<dbReference type="AlphaFoldDB" id="A0A2H3DH59"/>
<accession>A0A2H3DH59</accession>
<sequence length="328" mass="35716">MSPPQSHKASRSFGRASNERDDRPSNTHHQAANSVTRTHGQQPRVNVAEDLTGIGRWGRTVPPGIRLTGFGPYNSIPCTEETLQSQLLTNHPDSSYDGIQSNILHMSPYMMSSNARPPSFYAPDAPAAPVNDPYIGIFPPGSYTRTHNQGNTGDNQEGSPGSEPLLEHKPGIDPKAAKAPFKLICCLHPCKMVVLSSEMTAHLRKYHPSLKRGRDHKGKPTTVCPLDGHSVREKNFTRHVLDFHCKDHSSLYGTAVKGADAGGLKALRDTDIYGDLDSDCTGYEFLRTLHDVFCLPMALDTAGCNSTYLADSYLTGNSYSGLGLNVEA</sequence>
<feature type="region of interest" description="Disordered" evidence="1">
    <location>
        <begin position="139"/>
        <end position="169"/>
    </location>
</feature>
<evidence type="ECO:0000256" key="1">
    <source>
        <dbReference type="SAM" id="MobiDB-lite"/>
    </source>
</evidence>
<dbReference type="EMBL" id="KZ293678">
    <property type="protein sequence ID" value="PBK87593.1"/>
    <property type="molecule type" value="Genomic_DNA"/>
</dbReference>
<feature type="compositionally biased region" description="Polar residues" evidence="1">
    <location>
        <begin position="27"/>
        <end position="44"/>
    </location>
</feature>
<gene>
    <name evidence="2" type="ORF">ARMGADRAFT_1066052</name>
</gene>
<keyword evidence="3" id="KW-1185">Reference proteome</keyword>
<evidence type="ECO:0000313" key="3">
    <source>
        <dbReference type="Proteomes" id="UP000217790"/>
    </source>
</evidence>
<name>A0A2H3DH59_ARMGA</name>
<evidence type="ECO:0000313" key="2">
    <source>
        <dbReference type="EMBL" id="PBK87593.1"/>
    </source>
</evidence>